<evidence type="ECO:0000313" key="1">
    <source>
        <dbReference type="EMBL" id="TXG68833.1"/>
    </source>
</evidence>
<organism evidence="1 2">
    <name type="scientific">Acer yangbiense</name>
    <dbReference type="NCBI Taxonomy" id="1000413"/>
    <lineage>
        <taxon>Eukaryota</taxon>
        <taxon>Viridiplantae</taxon>
        <taxon>Streptophyta</taxon>
        <taxon>Embryophyta</taxon>
        <taxon>Tracheophyta</taxon>
        <taxon>Spermatophyta</taxon>
        <taxon>Magnoliopsida</taxon>
        <taxon>eudicotyledons</taxon>
        <taxon>Gunneridae</taxon>
        <taxon>Pentapetalae</taxon>
        <taxon>rosids</taxon>
        <taxon>malvids</taxon>
        <taxon>Sapindales</taxon>
        <taxon>Sapindaceae</taxon>
        <taxon>Hippocastanoideae</taxon>
        <taxon>Acereae</taxon>
        <taxon>Acer</taxon>
    </lineage>
</organism>
<comment type="caution">
    <text evidence="1">The sequence shown here is derived from an EMBL/GenBank/DDBJ whole genome shotgun (WGS) entry which is preliminary data.</text>
</comment>
<sequence>MWHCCEGNDSSMCFDNEMKAPRVTEDRLKLLRRMTGEFRPGVLTAVMGVSGWMF</sequence>
<proteinExistence type="predicted"/>
<dbReference type="Proteomes" id="UP000323000">
    <property type="component" value="Chromosome 2"/>
</dbReference>
<dbReference type="AlphaFoldDB" id="A0A5C7IHW5"/>
<protein>
    <submittedName>
        <fullName evidence="1">Uncharacterized protein</fullName>
    </submittedName>
</protein>
<dbReference type="EMBL" id="VAHF01000002">
    <property type="protein sequence ID" value="TXG68833.1"/>
    <property type="molecule type" value="Genomic_DNA"/>
</dbReference>
<keyword evidence="2" id="KW-1185">Reference proteome</keyword>
<reference evidence="2" key="1">
    <citation type="journal article" date="2019" name="Gigascience">
        <title>De novo genome assembly of the endangered Acer yangbiense, a plant species with extremely small populations endemic to Yunnan Province, China.</title>
        <authorList>
            <person name="Yang J."/>
            <person name="Wariss H.M."/>
            <person name="Tao L."/>
            <person name="Zhang R."/>
            <person name="Yun Q."/>
            <person name="Hollingsworth P."/>
            <person name="Dao Z."/>
            <person name="Luo G."/>
            <person name="Guo H."/>
            <person name="Ma Y."/>
            <person name="Sun W."/>
        </authorList>
    </citation>
    <scope>NUCLEOTIDE SEQUENCE [LARGE SCALE GENOMIC DNA]</scope>
    <source>
        <strain evidence="2">cv. Malutang</strain>
    </source>
</reference>
<dbReference type="OrthoDB" id="66620at2759"/>
<evidence type="ECO:0000313" key="2">
    <source>
        <dbReference type="Proteomes" id="UP000323000"/>
    </source>
</evidence>
<name>A0A5C7IHW5_9ROSI</name>
<accession>A0A5C7IHW5</accession>
<gene>
    <name evidence="1" type="ORF">EZV62_003768</name>
</gene>